<reference evidence="18 19" key="1">
    <citation type="journal article" date="2014" name="Nat. Genet.">
        <title>Whole-genome sequence of a flatfish provides insights into ZW sex chromosome evolution and adaptation to a benthic lifestyle.</title>
        <authorList>
            <person name="Chen S."/>
            <person name="Zhang G."/>
            <person name="Shao C."/>
            <person name="Huang Q."/>
            <person name="Liu G."/>
            <person name="Zhang P."/>
            <person name="Song W."/>
            <person name="An N."/>
            <person name="Chalopin D."/>
            <person name="Volff J.N."/>
            <person name="Hong Y."/>
            <person name="Li Q."/>
            <person name="Sha Z."/>
            <person name="Zhou H."/>
            <person name="Xie M."/>
            <person name="Yu Q."/>
            <person name="Liu Y."/>
            <person name="Xiang H."/>
            <person name="Wang N."/>
            <person name="Wu K."/>
            <person name="Yang C."/>
            <person name="Zhou Q."/>
            <person name="Liao X."/>
            <person name="Yang L."/>
            <person name="Hu Q."/>
            <person name="Zhang J."/>
            <person name="Meng L."/>
            <person name="Jin L."/>
            <person name="Tian Y."/>
            <person name="Lian J."/>
            <person name="Yang J."/>
            <person name="Miao G."/>
            <person name="Liu S."/>
            <person name="Liang Z."/>
            <person name="Yan F."/>
            <person name="Li Y."/>
            <person name="Sun B."/>
            <person name="Zhang H."/>
            <person name="Zhang J."/>
            <person name="Zhu Y."/>
            <person name="Du M."/>
            <person name="Zhao Y."/>
            <person name="Schartl M."/>
            <person name="Tang Q."/>
            <person name="Wang J."/>
        </authorList>
    </citation>
    <scope>NUCLEOTIDE SEQUENCE</scope>
</reference>
<feature type="signal peptide" evidence="16">
    <location>
        <begin position="1"/>
        <end position="22"/>
    </location>
</feature>
<evidence type="ECO:0000256" key="14">
    <source>
        <dbReference type="ARBA" id="ARBA00023180"/>
    </source>
</evidence>
<keyword evidence="3" id="KW-1003">Cell membrane</keyword>
<dbReference type="PANTHER" id="PTHR24027:SF89">
    <property type="entry name" value="CADHERIN-5"/>
    <property type="match status" value="1"/>
</dbReference>
<dbReference type="FunFam" id="2.60.40.60:FF:000202">
    <property type="entry name" value="cadherin-8 isoform X4"/>
    <property type="match status" value="1"/>
</dbReference>
<keyword evidence="11" id="KW-0965">Cell junction</keyword>
<evidence type="ECO:0000256" key="8">
    <source>
        <dbReference type="ARBA" id="ARBA00022737"/>
    </source>
</evidence>
<evidence type="ECO:0000313" key="19">
    <source>
        <dbReference type="Proteomes" id="UP000265120"/>
    </source>
</evidence>
<evidence type="ECO:0000259" key="17">
    <source>
        <dbReference type="PROSITE" id="PS50268"/>
    </source>
</evidence>
<dbReference type="InterPro" id="IPR039808">
    <property type="entry name" value="Cadherin"/>
</dbReference>
<evidence type="ECO:0000256" key="4">
    <source>
        <dbReference type="ARBA" id="ARBA00022685"/>
    </source>
</evidence>
<keyword evidence="7 16" id="KW-0732">Signal</keyword>
<dbReference type="InterPro" id="IPR020894">
    <property type="entry name" value="Cadherin_CS"/>
</dbReference>
<evidence type="ECO:0000256" key="7">
    <source>
        <dbReference type="ARBA" id="ARBA00022729"/>
    </source>
</evidence>
<dbReference type="PROSITE" id="PS00232">
    <property type="entry name" value="CADHERIN_1"/>
    <property type="match status" value="1"/>
</dbReference>
<dbReference type="GO" id="GO:0019903">
    <property type="term" value="F:protein phosphatase binding"/>
    <property type="evidence" value="ECO:0007669"/>
    <property type="project" value="TreeGrafter"/>
</dbReference>
<dbReference type="STRING" id="244447.ENSCSEP00000026136"/>
<evidence type="ECO:0000256" key="9">
    <source>
        <dbReference type="ARBA" id="ARBA00022837"/>
    </source>
</evidence>
<dbReference type="InParanoid" id="A0A3P8WKU3"/>
<evidence type="ECO:0000256" key="13">
    <source>
        <dbReference type="ARBA" id="ARBA00023136"/>
    </source>
</evidence>
<reference evidence="18" key="3">
    <citation type="submission" date="2025-09" db="UniProtKB">
        <authorList>
            <consortium name="Ensembl"/>
        </authorList>
    </citation>
    <scope>IDENTIFICATION</scope>
</reference>
<keyword evidence="19" id="KW-1185">Reference proteome</keyword>
<proteinExistence type="predicted"/>
<keyword evidence="9 15" id="KW-0106">Calcium</keyword>
<keyword evidence="8" id="KW-0677">Repeat</keyword>
<dbReference type="PROSITE" id="PS50268">
    <property type="entry name" value="CADHERIN_2"/>
    <property type="match status" value="1"/>
</dbReference>
<accession>A0A3P8WKU3</accession>
<dbReference type="GO" id="GO:0008013">
    <property type="term" value="F:beta-catenin binding"/>
    <property type="evidence" value="ECO:0007669"/>
    <property type="project" value="TreeGrafter"/>
</dbReference>
<dbReference type="GO" id="GO:0016342">
    <property type="term" value="C:catenin complex"/>
    <property type="evidence" value="ECO:0007669"/>
    <property type="project" value="TreeGrafter"/>
</dbReference>
<evidence type="ECO:0000256" key="5">
    <source>
        <dbReference type="ARBA" id="ARBA00022692"/>
    </source>
</evidence>
<dbReference type="CDD" id="cd11304">
    <property type="entry name" value="Cadherin_repeat"/>
    <property type="match status" value="1"/>
</dbReference>
<sequence length="166" mass="18757">IQRLQTVVFLATVASSLTLAAADLAVVEGEKPGELVFVRNSHSVLFRQKREWIWNKLFVEEEKPTPTAYKIGQVKVDGRRYEISGEGANSIFTVDLEGDLFVTKTLDREEKNSYRLTAKMFDRNNMLIERSGEFIVHVTDINDNLPVFAKTFNGSVMERSSPGESL</sequence>
<evidence type="ECO:0000256" key="11">
    <source>
        <dbReference type="ARBA" id="ARBA00022949"/>
    </source>
</evidence>
<feature type="chain" id="PRO_5018235857" description="Cadherin domain-containing protein" evidence="16">
    <location>
        <begin position="23"/>
        <end position="166"/>
    </location>
</feature>
<dbReference type="Proteomes" id="UP000265120">
    <property type="component" value="Chromosome 12"/>
</dbReference>
<dbReference type="GO" id="GO:0034332">
    <property type="term" value="P:adherens junction organization"/>
    <property type="evidence" value="ECO:0007669"/>
    <property type="project" value="TreeGrafter"/>
</dbReference>
<feature type="domain" description="Cadherin" evidence="17">
    <location>
        <begin position="80"/>
        <end position="148"/>
    </location>
</feature>
<protein>
    <recommendedName>
        <fullName evidence="17">Cadherin domain-containing protein</fullName>
    </recommendedName>
</protein>
<reference evidence="18" key="2">
    <citation type="submission" date="2025-08" db="UniProtKB">
        <authorList>
            <consortium name="Ensembl"/>
        </authorList>
    </citation>
    <scope>IDENTIFICATION</scope>
</reference>
<dbReference type="GO" id="GO:0016477">
    <property type="term" value="P:cell migration"/>
    <property type="evidence" value="ECO:0007669"/>
    <property type="project" value="TreeGrafter"/>
</dbReference>
<evidence type="ECO:0000256" key="6">
    <source>
        <dbReference type="ARBA" id="ARBA00022723"/>
    </source>
</evidence>
<dbReference type="GO" id="GO:0005912">
    <property type="term" value="C:adherens junction"/>
    <property type="evidence" value="ECO:0007669"/>
    <property type="project" value="TreeGrafter"/>
</dbReference>
<comment type="subcellular location">
    <subcellularLocation>
        <location evidence="2">Cell junction</location>
    </subcellularLocation>
    <subcellularLocation>
        <location evidence="1">Cell membrane</location>
        <topology evidence="1">Single-pass type I membrane protein</topology>
    </subcellularLocation>
</comment>
<dbReference type="SUPFAM" id="SSF49313">
    <property type="entry name" value="Cadherin-like"/>
    <property type="match status" value="1"/>
</dbReference>
<dbReference type="GeneTree" id="ENSGT00940000165928"/>
<dbReference type="GO" id="GO:0045296">
    <property type="term" value="F:cadherin binding"/>
    <property type="evidence" value="ECO:0007669"/>
    <property type="project" value="TreeGrafter"/>
</dbReference>
<dbReference type="PANTHER" id="PTHR24027">
    <property type="entry name" value="CADHERIN-23"/>
    <property type="match status" value="1"/>
</dbReference>
<name>A0A3P8WKU3_CYNSE</name>
<dbReference type="Ensembl" id="ENSCSET00000026477.1">
    <property type="protein sequence ID" value="ENSCSEP00000026136.1"/>
    <property type="gene ID" value="ENSCSEG00000016685.1"/>
</dbReference>
<evidence type="ECO:0000256" key="3">
    <source>
        <dbReference type="ARBA" id="ARBA00022475"/>
    </source>
</evidence>
<dbReference type="GO" id="GO:0000902">
    <property type="term" value="P:cell morphogenesis"/>
    <property type="evidence" value="ECO:0007669"/>
    <property type="project" value="TreeGrafter"/>
</dbReference>
<keyword evidence="12" id="KW-1133">Transmembrane helix</keyword>
<keyword evidence="6" id="KW-0479">Metal-binding</keyword>
<dbReference type="InterPro" id="IPR002126">
    <property type="entry name" value="Cadherin-like_dom"/>
</dbReference>
<dbReference type="SMART" id="SM00112">
    <property type="entry name" value="CA"/>
    <property type="match status" value="1"/>
</dbReference>
<evidence type="ECO:0000256" key="1">
    <source>
        <dbReference type="ARBA" id="ARBA00004251"/>
    </source>
</evidence>
<dbReference type="GO" id="GO:0005509">
    <property type="term" value="F:calcium ion binding"/>
    <property type="evidence" value="ECO:0007669"/>
    <property type="project" value="UniProtKB-UniRule"/>
</dbReference>
<organism evidence="18 19">
    <name type="scientific">Cynoglossus semilaevis</name>
    <name type="common">Tongue sole</name>
    <dbReference type="NCBI Taxonomy" id="244447"/>
    <lineage>
        <taxon>Eukaryota</taxon>
        <taxon>Metazoa</taxon>
        <taxon>Chordata</taxon>
        <taxon>Craniata</taxon>
        <taxon>Vertebrata</taxon>
        <taxon>Euteleostomi</taxon>
        <taxon>Actinopterygii</taxon>
        <taxon>Neopterygii</taxon>
        <taxon>Teleostei</taxon>
        <taxon>Neoteleostei</taxon>
        <taxon>Acanthomorphata</taxon>
        <taxon>Carangaria</taxon>
        <taxon>Pleuronectiformes</taxon>
        <taxon>Pleuronectoidei</taxon>
        <taxon>Cynoglossidae</taxon>
        <taxon>Cynoglossinae</taxon>
        <taxon>Cynoglossus</taxon>
    </lineage>
</organism>
<evidence type="ECO:0000256" key="15">
    <source>
        <dbReference type="PROSITE-ProRule" id="PRU00043"/>
    </source>
</evidence>
<keyword evidence="13" id="KW-0472">Membrane</keyword>
<evidence type="ECO:0000313" key="18">
    <source>
        <dbReference type="Ensembl" id="ENSCSEP00000026136.1"/>
    </source>
</evidence>
<dbReference type="AlphaFoldDB" id="A0A3P8WKU3"/>
<dbReference type="GO" id="GO:0005923">
    <property type="term" value="C:bicellular tight junction"/>
    <property type="evidence" value="ECO:0007669"/>
    <property type="project" value="TreeGrafter"/>
</dbReference>
<evidence type="ECO:0000256" key="12">
    <source>
        <dbReference type="ARBA" id="ARBA00022989"/>
    </source>
</evidence>
<keyword evidence="10" id="KW-0130">Cell adhesion</keyword>
<keyword evidence="14" id="KW-0325">Glycoprotein</keyword>
<dbReference type="Gene3D" id="2.60.40.60">
    <property type="entry name" value="Cadherins"/>
    <property type="match status" value="1"/>
</dbReference>
<dbReference type="GO" id="GO:0007043">
    <property type="term" value="P:cell-cell junction assembly"/>
    <property type="evidence" value="ECO:0007669"/>
    <property type="project" value="TreeGrafter"/>
</dbReference>
<dbReference type="InterPro" id="IPR015919">
    <property type="entry name" value="Cadherin-like_sf"/>
</dbReference>
<keyword evidence="5" id="KW-0812">Transmembrane</keyword>
<evidence type="ECO:0000256" key="16">
    <source>
        <dbReference type="SAM" id="SignalP"/>
    </source>
</evidence>
<evidence type="ECO:0000256" key="10">
    <source>
        <dbReference type="ARBA" id="ARBA00022889"/>
    </source>
</evidence>
<dbReference type="GO" id="GO:0044331">
    <property type="term" value="P:cell-cell adhesion mediated by cadherin"/>
    <property type="evidence" value="ECO:0007669"/>
    <property type="project" value="TreeGrafter"/>
</dbReference>
<dbReference type="GO" id="GO:0007156">
    <property type="term" value="P:homophilic cell adhesion via plasma membrane adhesion molecules"/>
    <property type="evidence" value="ECO:0007669"/>
    <property type="project" value="InterPro"/>
</dbReference>
<dbReference type="GO" id="GO:0016339">
    <property type="term" value="P:calcium-dependent cell-cell adhesion via plasma membrane cell adhesion molecules"/>
    <property type="evidence" value="ECO:0007669"/>
    <property type="project" value="TreeGrafter"/>
</dbReference>
<keyword evidence="4" id="KW-0165">Cleavage on pair of basic residues</keyword>
<dbReference type="Pfam" id="PF00028">
    <property type="entry name" value="Cadherin"/>
    <property type="match status" value="1"/>
</dbReference>
<evidence type="ECO:0000256" key="2">
    <source>
        <dbReference type="ARBA" id="ARBA00004282"/>
    </source>
</evidence>